<evidence type="ECO:0000256" key="1">
    <source>
        <dbReference type="SAM" id="MobiDB-lite"/>
    </source>
</evidence>
<reference evidence="2" key="1">
    <citation type="journal article" date="2014" name="Genome Biol. Evol.">
        <title>Pangenome evidence for extensive interdomain horizontal transfer affecting lineage core and shell genes in uncultured planktonic thaumarchaeota and euryarchaeota.</title>
        <authorList>
            <person name="Deschamps P."/>
            <person name="Zivanovic Y."/>
            <person name="Moreira D."/>
            <person name="Rodriguez-Valera F."/>
            <person name="Lopez-Garcia P."/>
        </authorList>
    </citation>
    <scope>NUCLEOTIDE SEQUENCE</scope>
</reference>
<sequence length="366" mass="41492">MTHPKEIENLYPSNPLGDTDGEVPTGRDVEWEPLVDYRRNGVSETTIHGAVSWASGDEIIHSFGGNVLCYGRSMMKPLMLKVFSEELEELSWEQKAISVSSHNGTAEHVKTAQSLLPRAEWGLMQTPLDLPLIQFGRQVRRARRWYSNSSGQHAAILLGCRKKGWNRAGYTLPSHEFFFEYLKQVKRFLGEEWKPERIARDGDGFPTVSNTVNELATCYAGIVSNKKEDWIWDAIVKNPDLVGGFNRLDTTIIKSCKGKVIAKEGADGLLGMAIEHKDYPKGLGVVVKIAHGWNPQAAWYVARGILGVLGMKLRNPYSLRRQKAFLVSGIVPSEYLPSLKEIYTWDEWDPDNDRWYFDPNEHETKQ</sequence>
<protein>
    <submittedName>
        <fullName evidence="2">L-asparaginase II</fullName>
    </submittedName>
</protein>
<dbReference type="InterPro" id="IPR010349">
    <property type="entry name" value="Asparaginase_II"/>
</dbReference>
<organism evidence="2">
    <name type="scientific">uncultured marine group II/III euryarchaeote AD1000_91_C10</name>
    <dbReference type="NCBI Taxonomy" id="1457825"/>
    <lineage>
        <taxon>Archaea</taxon>
        <taxon>Methanobacteriati</taxon>
        <taxon>Methanobacteriota</taxon>
        <taxon>environmental samples</taxon>
    </lineage>
</organism>
<name>A0A075G0L2_9EURY</name>
<feature type="region of interest" description="Disordered" evidence="1">
    <location>
        <begin position="1"/>
        <end position="28"/>
    </location>
</feature>
<dbReference type="PANTHER" id="PTHR42110:SF1">
    <property type="entry name" value="L-ASPARAGINASE, PUTATIVE (AFU_ORTHOLOGUE AFUA_3G11890)-RELATED"/>
    <property type="match status" value="1"/>
</dbReference>
<evidence type="ECO:0000313" key="2">
    <source>
        <dbReference type="EMBL" id="AIE97128.1"/>
    </source>
</evidence>
<dbReference type="PANTHER" id="PTHR42110">
    <property type="entry name" value="L-ASPARAGINASE, PUTATIVE (AFU_ORTHOLOGUE AFUA_3G11890)-RELATED"/>
    <property type="match status" value="1"/>
</dbReference>
<proteinExistence type="predicted"/>
<dbReference type="Pfam" id="PF06089">
    <property type="entry name" value="Asparaginase_II"/>
    <property type="match status" value="1"/>
</dbReference>
<dbReference type="EMBL" id="KF900498">
    <property type="protein sequence ID" value="AIE97128.1"/>
    <property type="molecule type" value="Genomic_DNA"/>
</dbReference>
<dbReference type="AlphaFoldDB" id="A0A075G0L2"/>
<accession>A0A075G0L2</accession>